<dbReference type="PANTHER" id="PTHR37955">
    <property type="entry name" value="TELLURITE RESISTANCE PROTEIN TEHA"/>
    <property type="match status" value="1"/>
</dbReference>
<dbReference type="RefSeq" id="WP_046388710.1">
    <property type="nucleotide sequence ID" value="NZ_BAABQE010000001.1"/>
</dbReference>
<accession>A0A6L6GB17</accession>
<dbReference type="PANTHER" id="PTHR37955:SF1">
    <property type="entry name" value="DEP DOMAIN-CONTAINING PROTEIN"/>
    <property type="match status" value="1"/>
</dbReference>
<dbReference type="InterPro" id="IPR038665">
    <property type="entry name" value="Voltage-dep_anion_channel_sf"/>
</dbReference>
<dbReference type="CDD" id="cd09325">
    <property type="entry name" value="TDT_C4-dicarb_trans"/>
    <property type="match status" value="1"/>
</dbReference>
<name>A0A6L6GB17_STRUB</name>
<proteinExistence type="predicted"/>
<evidence type="ECO:0000313" key="2">
    <source>
        <dbReference type="Proteomes" id="UP000483839"/>
    </source>
</evidence>
<dbReference type="GO" id="GO:0046583">
    <property type="term" value="F:monoatomic cation efflux transmembrane transporter activity"/>
    <property type="evidence" value="ECO:0007669"/>
    <property type="project" value="TreeGrafter"/>
</dbReference>
<dbReference type="InterPro" id="IPR052951">
    <property type="entry name" value="Tellurite_res_ion_channel"/>
</dbReference>
<dbReference type="AlphaFoldDB" id="A0A6L6GB17"/>
<dbReference type="EMBL" id="WLXI01000047">
    <property type="protein sequence ID" value="MTD01926.1"/>
    <property type="molecule type" value="Genomic_DNA"/>
</dbReference>
<evidence type="ECO:0000313" key="1">
    <source>
        <dbReference type="EMBL" id="MTD01926.1"/>
    </source>
</evidence>
<dbReference type="Proteomes" id="UP000483839">
    <property type="component" value="Unassembled WGS sequence"/>
</dbReference>
<reference evidence="1 2" key="1">
    <citation type="submission" date="2019-11" db="EMBL/GenBank/DDBJ databases">
        <title>Streptococcus uberis isolated from clinical mastitis cases on a southeastern Queensland dairy.</title>
        <authorList>
            <person name="Workentine M.L."/>
            <person name="Price R."/>
            <person name="Olchowy T."/>
        </authorList>
    </citation>
    <scope>NUCLEOTIDE SEQUENCE [LARGE SCALE GENOMIC DNA]</scope>
    <source>
        <strain evidence="1 2">OLC4459-A17</strain>
    </source>
</reference>
<dbReference type="Gene3D" id="1.50.10.150">
    <property type="entry name" value="Voltage-dependent anion channel"/>
    <property type="match status" value="1"/>
</dbReference>
<sequence>MYHFQKPPLVLSGLILGLVALANLLSNYNNHVKLPLMAIALCLYGLLIYGILRNKEIAMKQLKSPLVASVFPTFFMVTMLLASQLVHYHLKGPGQVLWWFGCIGDLVLMTYYILRFVLAFSWDNVFPSWTVLFVGIAMTALTVPTSGAYFLGQCVFWLCLSATFLIFPVIYKKTYHIGLPEANLPNISTFCAPLSLLLAGYLVTFATPNPLLVILLMVISQAAYFFVLVQLPKLLNRPFNPGFSAFTFPFVISATSLRMAVHYCRLEKMLGLLVTIEVLIATGLVGYVLVTYLIYLCKKEVSQ</sequence>
<organism evidence="1 2">
    <name type="scientific">Streptococcus uberis</name>
    <dbReference type="NCBI Taxonomy" id="1349"/>
    <lineage>
        <taxon>Bacteria</taxon>
        <taxon>Bacillati</taxon>
        <taxon>Bacillota</taxon>
        <taxon>Bacilli</taxon>
        <taxon>Lactobacillales</taxon>
        <taxon>Streptococcaceae</taxon>
        <taxon>Streptococcus</taxon>
    </lineage>
</organism>
<dbReference type="GO" id="GO:0005886">
    <property type="term" value="C:plasma membrane"/>
    <property type="evidence" value="ECO:0007669"/>
    <property type="project" value="TreeGrafter"/>
</dbReference>
<comment type="caution">
    <text evidence="1">The sequence shown here is derived from an EMBL/GenBank/DDBJ whole genome shotgun (WGS) entry which is preliminary data.</text>
</comment>
<protein>
    <submittedName>
        <fullName evidence="1">C4-dicarboxylate ABC transporter</fullName>
    </submittedName>
</protein>
<gene>
    <name evidence="1" type="ORF">GKS16_06545</name>
</gene>